<organism evidence="2 3">
    <name type="scientific">Microvenator marinus</name>
    <dbReference type="NCBI Taxonomy" id="2600177"/>
    <lineage>
        <taxon>Bacteria</taxon>
        <taxon>Deltaproteobacteria</taxon>
        <taxon>Bradymonadales</taxon>
        <taxon>Microvenatoraceae</taxon>
        <taxon>Microvenator</taxon>
    </lineage>
</organism>
<feature type="compositionally biased region" description="Acidic residues" evidence="1">
    <location>
        <begin position="66"/>
        <end position="79"/>
    </location>
</feature>
<name>A0A5B8XWP9_9DELT</name>
<dbReference type="InterPro" id="IPR029058">
    <property type="entry name" value="AB_hydrolase_fold"/>
</dbReference>
<dbReference type="InterPro" id="IPR050583">
    <property type="entry name" value="Mycobacterial_A85_antigen"/>
</dbReference>
<dbReference type="PROSITE" id="PS51257">
    <property type="entry name" value="PROKAR_LIPOPROTEIN"/>
    <property type="match status" value="1"/>
</dbReference>
<sequence length="452" mass="49438">MDTMKICRTHPTRTEPACTILALCLVLVSCSSDPDPPVQDMGTQEDVSSSVDFSTQDDLSTSEDLGTSEDLSDLEDLPDPDPSVLDQTLDALRQDFEAERLRIANETESGWPLATEQGYLVVTDSTEFTHIAGDFDGWQGQALTQDTGFRWAVISEGRAYKFLRIQDETQSNWAADIWSRAYGWDENGPISYLRSSIASEAHRERFFQIGTQTVSRRTVRVWVPSGEPTALIYAHDGQNLFEPDAINGGWRLNESAPEGLMIVGVDNTPERFQDYTHTTDNATGSSVGGGADAYLAMIKDQVRPLIAQHYGEPAKVGMMGSSLGGLVSLYAALTQTSDYDFVASLSGTAGWGSIDAQNQTIIDLFEAAAKPEIRIYIDSGGFGDCADSDGDGIEDDGDGTDNYCENKQLEAVLLNKGFVAGVDFWHWHEPGAPHNESAWADRVFRPLAAFLE</sequence>
<dbReference type="EMBL" id="CP042467">
    <property type="protein sequence ID" value="QED29864.1"/>
    <property type="molecule type" value="Genomic_DNA"/>
</dbReference>
<evidence type="ECO:0000256" key="1">
    <source>
        <dbReference type="SAM" id="MobiDB-lite"/>
    </source>
</evidence>
<gene>
    <name evidence="2" type="ORF">FRD01_22040</name>
</gene>
<evidence type="ECO:0000313" key="3">
    <source>
        <dbReference type="Proteomes" id="UP000321595"/>
    </source>
</evidence>
<dbReference type="PANTHER" id="PTHR48098:SF6">
    <property type="entry name" value="FERRI-BACILLIBACTIN ESTERASE BESA"/>
    <property type="match status" value="1"/>
</dbReference>
<dbReference type="Gene3D" id="3.40.50.1820">
    <property type="entry name" value="alpha/beta hydrolase"/>
    <property type="match status" value="1"/>
</dbReference>
<dbReference type="GO" id="GO:0016787">
    <property type="term" value="F:hydrolase activity"/>
    <property type="evidence" value="ECO:0007669"/>
    <property type="project" value="UniProtKB-KW"/>
</dbReference>
<keyword evidence="2" id="KW-0378">Hydrolase</keyword>
<dbReference type="InterPro" id="IPR000801">
    <property type="entry name" value="Esterase-like"/>
</dbReference>
<reference evidence="2 3" key="1">
    <citation type="submission" date="2019-08" db="EMBL/GenBank/DDBJ databases">
        <authorList>
            <person name="Liang Q."/>
        </authorList>
    </citation>
    <scope>NUCLEOTIDE SEQUENCE [LARGE SCALE GENOMIC DNA]</scope>
    <source>
        <strain evidence="2 3">V1718</strain>
    </source>
</reference>
<keyword evidence="3" id="KW-1185">Reference proteome</keyword>
<evidence type="ECO:0000313" key="2">
    <source>
        <dbReference type="EMBL" id="QED29864.1"/>
    </source>
</evidence>
<feature type="region of interest" description="Disordered" evidence="1">
    <location>
        <begin position="34"/>
        <end position="85"/>
    </location>
</feature>
<accession>A0A5B8XWP9</accession>
<dbReference type="OrthoDB" id="49490at2"/>
<dbReference type="Pfam" id="PF00756">
    <property type="entry name" value="Esterase"/>
    <property type="match status" value="1"/>
</dbReference>
<feature type="compositionally biased region" description="Polar residues" evidence="1">
    <location>
        <begin position="41"/>
        <end position="59"/>
    </location>
</feature>
<dbReference type="SUPFAM" id="SSF53474">
    <property type="entry name" value="alpha/beta-Hydrolases"/>
    <property type="match status" value="1"/>
</dbReference>
<dbReference type="Proteomes" id="UP000321595">
    <property type="component" value="Chromosome"/>
</dbReference>
<dbReference type="PANTHER" id="PTHR48098">
    <property type="entry name" value="ENTEROCHELIN ESTERASE-RELATED"/>
    <property type="match status" value="1"/>
</dbReference>
<protein>
    <submittedName>
        <fullName evidence="2">Alpha/beta hydrolase</fullName>
    </submittedName>
</protein>
<proteinExistence type="predicted"/>
<dbReference type="KEGG" id="bbae:FRD01_22040"/>
<dbReference type="AlphaFoldDB" id="A0A5B8XWP9"/>
<dbReference type="RefSeq" id="WP_146963097.1">
    <property type="nucleotide sequence ID" value="NZ_CP042467.1"/>
</dbReference>